<organism evidence="1">
    <name type="scientific">Homo sapiens</name>
    <name type="common">Human</name>
    <dbReference type="NCBI Taxonomy" id="9606"/>
    <lineage>
        <taxon>Eukaryota</taxon>
        <taxon>Metazoa</taxon>
        <taxon>Chordata</taxon>
        <taxon>Craniata</taxon>
        <taxon>Vertebrata</taxon>
        <taxon>Euteleostomi</taxon>
        <taxon>Mammalia</taxon>
        <taxon>Eutheria</taxon>
        <taxon>Euarchontoglires</taxon>
        <taxon>Primates</taxon>
        <taxon>Haplorrhini</taxon>
        <taxon>Catarrhini</taxon>
        <taxon>Hominidae</taxon>
        <taxon>Homo</taxon>
    </lineage>
</organism>
<gene>
    <name evidence="1" type="primary">USP28</name>
</gene>
<sequence length="43" mass="5187">MTNYPTSMQRQPQLNQIKCQKWKPYLWNSSITFRRITGGLSRK</sequence>
<accession>L8EA89</accession>
<evidence type="ECO:0000313" key="1">
    <source>
        <dbReference type="EMBL" id="CCQ43656.1"/>
    </source>
</evidence>
<reference evidence="1" key="1">
    <citation type="journal article" date="2013" name="PLoS ONE">
        <title>Direct detection of alternative open reading frames translation products in human significantly expands the proteome.</title>
        <authorList>
            <person name="Vanderperre B."/>
            <person name="Lucier J.-F."/>
            <person name="Motard J."/>
            <person name="Tremblay G."/>
            <person name="Vanderperre S."/>
            <person name="Wisztorski M."/>
            <person name="Salzet M."/>
            <person name="Boisvert F.-M."/>
            <person name="Roucou X."/>
        </authorList>
    </citation>
    <scope>NUCLEOTIDE SEQUENCE</scope>
</reference>
<name>L8EA89_HUMAN</name>
<protein>
    <submittedName>
        <fullName evidence="1">Alternative protein USP28</fullName>
    </submittedName>
</protein>
<dbReference type="AlphaFoldDB" id="L8EA89"/>
<dbReference type="ChiTaRS" id="USP28">
    <property type="organism name" value="human"/>
</dbReference>
<dbReference type="OrthoDB" id="2420415at2759"/>
<dbReference type="EMBL" id="HF584159">
    <property type="protein sequence ID" value="CCQ43656.1"/>
    <property type="molecule type" value="Genomic_DNA"/>
</dbReference>
<proteinExistence type="predicted"/>